<evidence type="ECO:0000256" key="2">
    <source>
        <dbReference type="ARBA" id="ARBA00009360"/>
    </source>
</evidence>
<feature type="region of interest" description="Disordered" evidence="9">
    <location>
        <begin position="33"/>
        <end position="61"/>
    </location>
</feature>
<evidence type="ECO:0000256" key="6">
    <source>
        <dbReference type="ARBA" id="ARBA00023274"/>
    </source>
</evidence>
<dbReference type="GO" id="GO:0005762">
    <property type="term" value="C:mitochondrial large ribosomal subunit"/>
    <property type="evidence" value="ECO:0007669"/>
    <property type="project" value="InterPro"/>
</dbReference>
<keyword evidence="6" id="KW-0687">Ribonucleoprotein</keyword>
<keyword evidence="4" id="KW-0689">Ribosomal protein</keyword>
<evidence type="ECO:0000256" key="3">
    <source>
        <dbReference type="ARBA" id="ARBA00022946"/>
    </source>
</evidence>
<dbReference type="PANTHER" id="PTHR13359">
    <property type="entry name" value="39S RIBOSOMAL PROTEIN L40, MITOCHONDRIAL"/>
    <property type="match status" value="1"/>
</dbReference>
<dbReference type="Proteomes" id="UP001152795">
    <property type="component" value="Unassembled WGS sequence"/>
</dbReference>
<evidence type="ECO:0000313" key="10">
    <source>
        <dbReference type="EMBL" id="CAB3997324.1"/>
    </source>
</evidence>
<reference evidence="10" key="1">
    <citation type="submission" date="2020-04" db="EMBL/GenBank/DDBJ databases">
        <authorList>
            <person name="Alioto T."/>
            <person name="Alioto T."/>
            <person name="Gomez Garrido J."/>
        </authorList>
    </citation>
    <scope>NUCLEOTIDE SEQUENCE</scope>
    <source>
        <strain evidence="10">A484AB</strain>
    </source>
</reference>
<keyword evidence="5" id="KW-0496">Mitochondrion</keyword>
<evidence type="ECO:0000256" key="1">
    <source>
        <dbReference type="ARBA" id="ARBA00004173"/>
    </source>
</evidence>
<sequence>MASSITKFCTIFRAPALSQSSILAPRLAALGRHDPSLKRRKKIDPKKKQKKSSNISKKPIEIFPPVDPEAFVDRSLLQNDRVRNVPEVDEQEQERRVLLLKEWSKYRNQQQRDELRKLQDVISSRELALRELKKVSPWHYEEAVKTDESLFPLHLQGPTETPPILGYIAPDIIDEK</sequence>
<evidence type="ECO:0000313" key="11">
    <source>
        <dbReference type="Proteomes" id="UP001152795"/>
    </source>
</evidence>
<dbReference type="Pfam" id="PF09812">
    <property type="entry name" value="MRP-L28"/>
    <property type="match status" value="1"/>
</dbReference>
<keyword evidence="3" id="KW-0809">Transit peptide</keyword>
<evidence type="ECO:0000256" key="7">
    <source>
        <dbReference type="ARBA" id="ARBA00035192"/>
    </source>
</evidence>
<evidence type="ECO:0000256" key="8">
    <source>
        <dbReference type="ARBA" id="ARBA00083752"/>
    </source>
</evidence>
<evidence type="ECO:0000256" key="4">
    <source>
        <dbReference type="ARBA" id="ARBA00022980"/>
    </source>
</evidence>
<dbReference type="FunFam" id="6.10.250.3440:FF:000001">
    <property type="entry name" value="Mitochondrial ribosomal protein L40"/>
    <property type="match status" value="1"/>
</dbReference>
<proteinExistence type="inferred from homology"/>
<organism evidence="10 11">
    <name type="scientific">Paramuricea clavata</name>
    <name type="common">Red gorgonian</name>
    <name type="synonym">Violescent sea-whip</name>
    <dbReference type="NCBI Taxonomy" id="317549"/>
    <lineage>
        <taxon>Eukaryota</taxon>
        <taxon>Metazoa</taxon>
        <taxon>Cnidaria</taxon>
        <taxon>Anthozoa</taxon>
        <taxon>Octocorallia</taxon>
        <taxon>Malacalcyonacea</taxon>
        <taxon>Plexauridae</taxon>
        <taxon>Paramuricea</taxon>
    </lineage>
</organism>
<accession>A0A6S7GV99</accession>
<dbReference type="Gene3D" id="6.10.250.3440">
    <property type="match status" value="1"/>
</dbReference>
<dbReference type="AlphaFoldDB" id="A0A6S7GV99"/>
<dbReference type="InterPro" id="IPR039145">
    <property type="entry name" value="Ribosomal_mL40_metazoa/plant"/>
</dbReference>
<name>A0A6S7GV99_PARCT</name>
<dbReference type="OrthoDB" id="5977625at2759"/>
<evidence type="ECO:0000256" key="5">
    <source>
        <dbReference type="ARBA" id="ARBA00023128"/>
    </source>
</evidence>
<dbReference type="EMBL" id="CACRXK020003072">
    <property type="protein sequence ID" value="CAB3997324.1"/>
    <property type="molecule type" value="Genomic_DNA"/>
</dbReference>
<evidence type="ECO:0000256" key="9">
    <source>
        <dbReference type="SAM" id="MobiDB-lite"/>
    </source>
</evidence>
<comment type="similarity">
    <text evidence="2">Belongs to the mitochondrion-specific ribosomal protein mL40 family.</text>
</comment>
<gene>
    <name evidence="10" type="ORF">PACLA_8A020182</name>
</gene>
<comment type="subcellular location">
    <subcellularLocation>
        <location evidence="1">Mitochondrion</location>
    </subcellularLocation>
</comment>
<comment type="caution">
    <text evidence="10">The sequence shown here is derived from an EMBL/GenBank/DDBJ whole genome shotgun (WGS) entry which is preliminary data.</text>
</comment>
<dbReference type="InterPro" id="IPR019192">
    <property type="entry name" value="Ribosomal_mL40"/>
</dbReference>
<protein>
    <recommendedName>
        <fullName evidence="7">Large ribosomal subunit protein mL40</fullName>
    </recommendedName>
    <alternativeName>
        <fullName evidence="8">39S ribosomal protein L40, mitochondrial</fullName>
    </alternativeName>
</protein>
<dbReference type="PANTHER" id="PTHR13359:SF2">
    <property type="entry name" value="LARGE RIBOSOMAL SUBUNIT PROTEIN ML40"/>
    <property type="match status" value="1"/>
</dbReference>
<feature type="compositionally biased region" description="Basic residues" evidence="9">
    <location>
        <begin position="38"/>
        <end position="51"/>
    </location>
</feature>
<keyword evidence="11" id="KW-1185">Reference proteome</keyword>